<keyword evidence="1" id="KW-0732">Signal</keyword>
<dbReference type="Proteomes" id="UP000662888">
    <property type="component" value="Chromosome"/>
</dbReference>
<evidence type="ECO:0000313" key="3">
    <source>
        <dbReference type="Proteomes" id="UP000662888"/>
    </source>
</evidence>
<proteinExistence type="predicted"/>
<protein>
    <submittedName>
        <fullName evidence="2">Uncharacterized protein</fullName>
    </submittedName>
</protein>
<feature type="chain" id="PRO_5047160151" evidence="1">
    <location>
        <begin position="23"/>
        <end position="187"/>
    </location>
</feature>
<feature type="signal peptide" evidence="1">
    <location>
        <begin position="1"/>
        <end position="22"/>
    </location>
</feature>
<sequence length="187" mass="19718">MNIRLMGLMAAMAIGCSAGADAQPNPTSVYTDIAGKSCQKSVDDKVCGAYTLTCPGVGKYRLHILDDDGRNSIDIVSPDARIFSLNYWDVVTPGFSTLGKKAEWRVANIAGKSVPVALIVRLSVMDQSDPERPKRRAVLVVARIGKDTACVVDVVDAASAAANAAARAAADRPAQACLKSVAPWSVR</sequence>
<dbReference type="RefSeq" id="WP_206091651.1">
    <property type="nucleotide sequence ID" value="NZ_CP065053.1"/>
</dbReference>
<keyword evidence="3" id="KW-1185">Reference proteome</keyword>
<gene>
    <name evidence="2" type="ORF">IV454_12075</name>
</gene>
<accession>A0AA48WIM4</accession>
<evidence type="ECO:0000256" key="1">
    <source>
        <dbReference type="SAM" id="SignalP"/>
    </source>
</evidence>
<reference evidence="2 3" key="1">
    <citation type="submission" date="2020-11" db="EMBL/GenBank/DDBJ databases">
        <authorList>
            <person name="Sun Q."/>
        </authorList>
    </citation>
    <scope>NUCLEOTIDE SEQUENCE [LARGE SCALE GENOMIC DNA]</scope>
    <source>
        <strain evidence="2 3">P8398</strain>
    </source>
</reference>
<organism evidence="2 3">
    <name type="scientific">Massilia antarctica</name>
    <dbReference type="NCBI Taxonomy" id="2765360"/>
    <lineage>
        <taxon>Bacteria</taxon>
        <taxon>Pseudomonadati</taxon>
        <taxon>Pseudomonadota</taxon>
        <taxon>Betaproteobacteria</taxon>
        <taxon>Burkholderiales</taxon>
        <taxon>Oxalobacteraceae</taxon>
        <taxon>Telluria group</taxon>
        <taxon>Massilia</taxon>
    </lineage>
</organism>
<dbReference type="EMBL" id="CP065053">
    <property type="protein sequence ID" value="QPI52164.1"/>
    <property type="molecule type" value="Genomic_DNA"/>
</dbReference>
<evidence type="ECO:0000313" key="2">
    <source>
        <dbReference type="EMBL" id="QPI52164.1"/>
    </source>
</evidence>
<name>A0AA48WIM4_9BURK</name>
<dbReference type="PROSITE" id="PS51257">
    <property type="entry name" value="PROKAR_LIPOPROTEIN"/>
    <property type="match status" value="1"/>
</dbReference>